<evidence type="ECO:0000313" key="1">
    <source>
        <dbReference type="EMBL" id="GAV91195.1"/>
    </source>
</evidence>
<accession>A0A1Q3DFJ4</accession>
<dbReference type="STRING" id="3775.A0A1Q3DFJ4"/>
<dbReference type="InterPro" id="IPR033326">
    <property type="entry name" value="BAH1"/>
</dbReference>
<gene>
    <name evidence="1" type="ORF">CFOL_v3_34594</name>
</gene>
<organism evidence="1 2">
    <name type="scientific">Cephalotus follicularis</name>
    <name type="common">Albany pitcher plant</name>
    <dbReference type="NCBI Taxonomy" id="3775"/>
    <lineage>
        <taxon>Eukaryota</taxon>
        <taxon>Viridiplantae</taxon>
        <taxon>Streptophyta</taxon>
        <taxon>Embryophyta</taxon>
        <taxon>Tracheophyta</taxon>
        <taxon>Spermatophyta</taxon>
        <taxon>Magnoliopsida</taxon>
        <taxon>eudicotyledons</taxon>
        <taxon>Gunneridae</taxon>
        <taxon>Pentapetalae</taxon>
        <taxon>rosids</taxon>
        <taxon>fabids</taxon>
        <taxon>Oxalidales</taxon>
        <taxon>Cephalotaceae</taxon>
        <taxon>Cephalotus</taxon>
    </lineage>
</organism>
<sequence length="105" mass="12141">MKFGDTFMEYLHGEHEWFLDKCSLVEYKRLKKVLKSCRSCKDCCNNEQDHEESHIIPKHYAFCGGAYSEFSGHFSCDLNATRPAMSLMLPSSILIQCTCLNLICY</sequence>
<dbReference type="InParanoid" id="A0A1Q3DFJ4"/>
<dbReference type="EMBL" id="BDDD01007085">
    <property type="protein sequence ID" value="GAV91195.1"/>
    <property type="molecule type" value="Genomic_DNA"/>
</dbReference>
<evidence type="ECO:0000313" key="2">
    <source>
        <dbReference type="Proteomes" id="UP000187406"/>
    </source>
</evidence>
<dbReference type="OrthoDB" id="10457358at2759"/>
<reference evidence="2" key="1">
    <citation type="submission" date="2016-04" db="EMBL/GenBank/DDBJ databases">
        <title>Cephalotus genome sequencing.</title>
        <authorList>
            <person name="Fukushima K."/>
            <person name="Hasebe M."/>
            <person name="Fang X."/>
        </authorList>
    </citation>
    <scope>NUCLEOTIDE SEQUENCE [LARGE SCALE GENOMIC DNA]</scope>
    <source>
        <strain evidence="2">cv. St1</strain>
    </source>
</reference>
<dbReference type="AlphaFoldDB" id="A0A1Q3DFJ4"/>
<dbReference type="PANTHER" id="PTHR46764:SF2">
    <property type="entry name" value="E3 UBIQUITIN-PROTEIN LIGASE BAH1-LIKE-RELATED"/>
    <property type="match status" value="1"/>
</dbReference>
<dbReference type="Proteomes" id="UP000187406">
    <property type="component" value="Unassembled WGS sequence"/>
</dbReference>
<dbReference type="PANTHER" id="PTHR46764">
    <property type="entry name" value="E3 UBIQUITIN-PROTEIN LIGASE BAH1"/>
    <property type="match status" value="1"/>
</dbReference>
<name>A0A1Q3DFJ4_CEPFO</name>
<protein>
    <submittedName>
        <fullName evidence="1">Uncharacterized protein</fullName>
    </submittedName>
</protein>
<proteinExistence type="predicted"/>
<keyword evidence="2" id="KW-1185">Reference proteome</keyword>
<comment type="caution">
    <text evidence="1">The sequence shown here is derived from an EMBL/GenBank/DDBJ whole genome shotgun (WGS) entry which is preliminary data.</text>
</comment>